<gene>
    <name evidence="2" type="ORF">OSH07_09630</name>
</gene>
<keyword evidence="3" id="KW-1185">Reference proteome</keyword>
<dbReference type="SUPFAM" id="SSF55729">
    <property type="entry name" value="Acyl-CoA N-acyltransferases (Nat)"/>
    <property type="match status" value="1"/>
</dbReference>
<dbReference type="EC" id="2.3.1.-" evidence="2"/>
<keyword evidence="2" id="KW-0808">Transferase</keyword>
<dbReference type="InterPro" id="IPR016181">
    <property type="entry name" value="Acyl_CoA_acyltransferase"/>
</dbReference>
<name>A0A9X3IM32_9HYPH</name>
<sequence length="133" mass="14670">MAETEIRVDPFPSRDEMDRLWRAAWQAEGPADPRAILSRSLVHLGAYAEGALVGFVNVAWDGGIHAFLLDPTVHPDHGRKGLGTRLVRRAAELAAARGAAWLHVDYEPHLAGFYRACGFRPTEAGLMRLEGDR</sequence>
<dbReference type="AlphaFoldDB" id="A0A9X3IM32"/>
<evidence type="ECO:0000313" key="2">
    <source>
        <dbReference type="EMBL" id="MCX5569450.1"/>
    </source>
</evidence>
<dbReference type="CDD" id="cd04301">
    <property type="entry name" value="NAT_SF"/>
    <property type="match status" value="1"/>
</dbReference>
<proteinExistence type="predicted"/>
<dbReference type="InterPro" id="IPR000182">
    <property type="entry name" value="GNAT_dom"/>
</dbReference>
<evidence type="ECO:0000313" key="3">
    <source>
        <dbReference type="Proteomes" id="UP001144805"/>
    </source>
</evidence>
<dbReference type="EMBL" id="JAPKNK010000003">
    <property type="protein sequence ID" value="MCX5569450.1"/>
    <property type="molecule type" value="Genomic_DNA"/>
</dbReference>
<dbReference type="PROSITE" id="PS51186">
    <property type="entry name" value="GNAT"/>
    <property type="match status" value="1"/>
</dbReference>
<accession>A0A9X3IM32</accession>
<protein>
    <submittedName>
        <fullName evidence="2">GNAT family N-acetyltransferase</fullName>
        <ecNumber evidence="2">2.3.1.-</ecNumber>
    </submittedName>
</protein>
<evidence type="ECO:0000259" key="1">
    <source>
        <dbReference type="PROSITE" id="PS51186"/>
    </source>
</evidence>
<keyword evidence="2" id="KW-0012">Acyltransferase</keyword>
<dbReference type="Pfam" id="PF00583">
    <property type="entry name" value="Acetyltransf_1"/>
    <property type="match status" value="1"/>
</dbReference>
<dbReference type="Proteomes" id="UP001144805">
    <property type="component" value="Unassembled WGS sequence"/>
</dbReference>
<dbReference type="Gene3D" id="3.40.630.30">
    <property type="match status" value="1"/>
</dbReference>
<feature type="domain" description="N-acetyltransferase" evidence="1">
    <location>
        <begin position="4"/>
        <end position="133"/>
    </location>
</feature>
<dbReference type="GO" id="GO:0016747">
    <property type="term" value="F:acyltransferase activity, transferring groups other than amino-acyl groups"/>
    <property type="evidence" value="ECO:0007669"/>
    <property type="project" value="InterPro"/>
</dbReference>
<reference evidence="2" key="1">
    <citation type="submission" date="2022-11" db="EMBL/GenBank/DDBJ databases">
        <title>Biodiversity and phylogenetic relationships of bacteria.</title>
        <authorList>
            <person name="Machado R.A.R."/>
            <person name="Bhat A."/>
            <person name="Loulou A."/>
            <person name="Kallel S."/>
        </authorList>
    </citation>
    <scope>NUCLEOTIDE SEQUENCE</scope>
    <source>
        <strain evidence="2">K-TC2</strain>
    </source>
</reference>
<dbReference type="RefSeq" id="WP_266338419.1">
    <property type="nucleotide sequence ID" value="NZ_JAPKNK010000003.1"/>
</dbReference>
<comment type="caution">
    <text evidence="2">The sequence shown here is derived from an EMBL/GenBank/DDBJ whole genome shotgun (WGS) entry which is preliminary data.</text>
</comment>
<organism evidence="2 3">
    <name type="scientific">Kaistia nematophila</name>
    <dbReference type="NCBI Taxonomy" id="2994654"/>
    <lineage>
        <taxon>Bacteria</taxon>
        <taxon>Pseudomonadati</taxon>
        <taxon>Pseudomonadota</taxon>
        <taxon>Alphaproteobacteria</taxon>
        <taxon>Hyphomicrobiales</taxon>
        <taxon>Kaistiaceae</taxon>
        <taxon>Kaistia</taxon>
    </lineage>
</organism>